<accession>A0A8X6XW45</accession>
<dbReference type="AlphaFoldDB" id="A0A8X6XW45"/>
<reference evidence="1" key="1">
    <citation type="submission" date="2020-08" db="EMBL/GenBank/DDBJ databases">
        <title>Multicomponent nature underlies the extraordinary mechanical properties of spider dragline silk.</title>
        <authorList>
            <person name="Kono N."/>
            <person name="Nakamura H."/>
            <person name="Mori M."/>
            <person name="Yoshida Y."/>
            <person name="Ohtoshi R."/>
            <person name="Malay A.D."/>
            <person name="Moran D.A.P."/>
            <person name="Tomita M."/>
            <person name="Numata K."/>
            <person name="Arakawa K."/>
        </authorList>
    </citation>
    <scope>NUCLEOTIDE SEQUENCE</scope>
</reference>
<organism evidence="1 2">
    <name type="scientific">Trichonephila inaurata madagascariensis</name>
    <dbReference type="NCBI Taxonomy" id="2747483"/>
    <lineage>
        <taxon>Eukaryota</taxon>
        <taxon>Metazoa</taxon>
        <taxon>Ecdysozoa</taxon>
        <taxon>Arthropoda</taxon>
        <taxon>Chelicerata</taxon>
        <taxon>Arachnida</taxon>
        <taxon>Araneae</taxon>
        <taxon>Araneomorphae</taxon>
        <taxon>Entelegynae</taxon>
        <taxon>Araneoidea</taxon>
        <taxon>Nephilidae</taxon>
        <taxon>Trichonephila</taxon>
        <taxon>Trichonephila inaurata</taxon>
    </lineage>
</organism>
<proteinExistence type="predicted"/>
<sequence length="154" mass="16569">MNVTQSFDVSSGVFQNQMGLMSKKDGQSSAGRNQGVGDCMNSIIVTRGCLMRVNIQGIFCMELNEDKPQQTPLVPIQFASSVYRNQNRLGQNCTRGVVVSGAEDDVGKGVSCDHPHSPTKFQGDGQCVQQQIVTNQGVRSSSRAHGYVGAHHPA</sequence>
<keyword evidence="2" id="KW-1185">Reference proteome</keyword>
<evidence type="ECO:0000313" key="2">
    <source>
        <dbReference type="Proteomes" id="UP000886998"/>
    </source>
</evidence>
<dbReference type="Proteomes" id="UP000886998">
    <property type="component" value="Unassembled WGS sequence"/>
</dbReference>
<comment type="caution">
    <text evidence="1">The sequence shown here is derived from an EMBL/GenBank/DDBJ whole genome shotgun (WGS) entry which is preliminary data.</text>
</comment>
<name>A0A8X6XW45_9ARAC</name>
<dbReference type="EMBL" id="BMAV01013411">
    <property type="protein sequence ID" value="GFY61070.1"/>
    <property type="molecule type" value="Genomic_DNA"/>
</dbReference>
<evidence type="ECO:0000313" key="1">
    <source>
        <dbReference type="EMBL" id="GFY61070.1"/>
    </source>
</evidence>
<protein>
    <submittedName>
        <fullName evidence="1">Uncharacterized protein</fullName>
    </submittedName>
</protein>
<gene>
    <name evidence="1" type="ORF">TNIN_79471</name>
</gene>